<accession>A0ABR4F9K1</accession>
<keyword evidence="1" id="KW-1133">Transmembrane helix</keyword>
<comment type="caution">
    <text evidence="2">The sequence shown here is derived from an EMBL/GenBank/DDBJ whole genome shotgun (WGS) entry which is preliminary data.</text>
</comment>
<feature type="transmembrane region" description="Helical" evidence="1">
    <location>
        <begin position="190"/>
        <end position="210"/>
    </location>
</feature>
<evidence type="ECO:0000313" key="3">
    <source>
        <dbReference type="Proteomes" id="UP001600888"/>
    </source>
</evidence>
<name>A0ABR4F9K1_9PEZI</name>
<evidence type="ECO:0000313" key="2">
    <source>
        <dbReference type="EMBL" id="KAL2291380.1"/>
    </source>
</evidence>
<protein>
    <submittedName>
        <fullName evidence="2">Uncharacterized protein</fullName>
    </submittedName>
</protein>
<evidence type="ECO:0000256" key="1">
    <source>
        <dbReference type="SAM" id="Phobius"/>
    </source>
</evidence>
<dbReference type="Proteomes" id="UP001600888">
    <property type="component" value="Unassembled WGS sequence"/>
</dbReference>
<proteinExistence type="predicted"/>
<organism evidence="2 3">
    <name type="scientific">Diaporthe vaccinii</name>
    <dbReference type="NCBI Taxonomy" id="105482"/>
    <lineage>
        <taxon>Eukaryota</taxon>
        <taxon>Fungi</taxon>
        <taxon>Dikarya</taxon>
        <taxon>Ascomycota</taxon>
        <taxon>Pezizomycotina</taxon>
        <taxon>Sordariomycetes</taxon>
        <taxon>Sordariomycetidae</taxon>
        <taxon>Diaporthales</taxon>
        <taxon>Diaporthaceae</taxon>
        <taxon>Diaporthe</taxon>
        <taxon>Diaporthe eres species complex</taxon>
    </lineage>
</organism>
<keyword evidence="3" id="KW-1185">Reference proteome</keyword>
<reference evidence="2 3" key="1">
    <citation type="submission" date="2024-03" db="EMBL/GenBank/DDBJ databases">
        <title>A high-quality draft genome sequence of Diaporthe vaccinii, a causative agent of upright dieback and viscid rot disease in cranberry plants.</title>
        <authorList>
            <person name="Sarrasin M."/>
            <person name="Lang B.F."/>
            <person name="Burger G."/>
        </authorList>
    </citation>
    <scope>NUCLEOTIDE SEQUENCE [LARGE SCALE GENOMIC DNA]</scope>
    <source>
        <strain evidence="2 3">IS7</strain>
    </source>
</reference>
<dbReference type="Gene3D" id="1.20.58.340">
    <property type="entry name" value="Magnesium transport protein CorA, transmembrane region"/>
    <property type="match status" value="1"/>
</dbReference>
<keyword evidence="1" id="KW-0472">Membrane</keyword>
<feature type="transmembrane region" description="Helical" evidence="1">
    <location>
        <begin position="222"/>
        <end position="245"/>
    </location>
</feature>
<keyword evidence="1" id="KW-0812">Transmembrane</keyword>
<sequence length="276" mass="31671">MKIHFFALLLENRARELENLEESTGMRHFNTKSKETDAERTNKLKQPSFSDITQKLTGIAGTLAFCEMTFESSLEGLSVARAWRNRIINHSTESATGCRWNVCTGIERRSMYIESLEAGARAHGRVLEARRDAQVQTVYSIIGQRDNRLNHEMDRDSHRIAEITYQDNAAMKTIALLAQRDSTDIRIIDWASLIFLPGAFTATLFSSTFFDFLPDDKNPRIVSWWIWLYCLVTVFITGLVLLGWYHFSRRSRAKTQDGMERLKSSDGLDKFGTRDA</sequence>
<dbReference type="EMBL" id="JBAWTH010000007">
    <property type="protein sequence ID" value="KAL2291380.1"/>
    <property type="molecule type" value="Genomic_DNA"/>
</dbReference>
<gene>
    <name evidence="2" type="ORF">FJTKL_13974</name>
</gene>